<reference evidence="2 3" key="1">
    <citation type="submission" date="2018-09" db="EMBL/GenBank/DDBJ databases">
        <authorList>
            <person name="Zhu H."/>
        </authorList>
    </citation>
    <scope>NUCLEOTIDE SEQUENCE [LARGE SCALE GENOMIC DNA]</scope>
    <source>
        <strain evidence="2 3">K1W22B-8</strain>
    </source>
</reference>
<protein>
    <recommendedName>
        <fullName evidence="1">HNH endonuclease 5 domain-containing protein</fullName>
    </recommendedName>
</protein>
<dbReference type="PANTHER" id="PTHR33877">
    <property type="entry name" value="SLL1193 PROTEIN"/>
    <property type="match status" value="1"/>
</dbReference>
<accession>A0A418VTE7</accession>
<name>A0A418VTE7_9PROT</name>
<dbReference type="Proteomes" id="UP000284605">
    <property type="component" value="Unassembled WGS sequence"/>
</dbReference>
<evidence type="ECO:0000313" key="3">
    <source>
        <dbReference type="Proteomes" id="UP000284605"/>
    </source>
</evidence>
<dbReference type="InterPro" id="IPR003615">
    <property type="entry name" value="HNH_nuc"/>
</dbReference>
<evidence type="ECO:0000259" key="1">
    <source>
        <dbReference type="Pfam" id="PF14279"/>
    </source>
</evidence>
<sequence length="176" mass="20136">MIEVYNRKVHSQHLALNLPSVVVQKTYVRLDTPAPLSRAGIWIRDEGRCAYCRKRMPQRDVTFDHVLPKCDGYGGGWLNTALACFPCNQRKGARRAEQAGMTLHVRLWHPTVAELNRIARRFPPRGVPATWRAYVPFWPEVPGIPELSDERVLAVTNPAFPSGMTDQDYWNVTLER</sequence>
<dbReference type="Pfam" id="PF14279">
    <property type="entry name" value="HNH_5"/>
    <property type="match status" value="1"/>
</dbReference>
<dbReference type="Gene3D" id="1.10.30.50">
    <property type="match status" value="1"/>
</dbReference>
<dbReference type="PANTHER" id="PTHR33877:SF2">
    <property type="entry name" value="OS07G0170200 PROTEIN"/>
    <property type="match status" value="1"/>
</dbReference>
<proteinExistence type="predicted"/>
<feature type="domain" description="HNH endonuclease 5" evidence="1">
    <location>
        <begin position="49"/>
        <end position="102"/>
    </location>
</feature>
<dbReference type="AlphaFoldDB" id="A0A418VTE7"/>
<evidence type="ECO:0000313" key="2">
    <source>
        <dbReference type="EMBL" id="RJF80111.1"/>
    </source>
</evidence>
<dbReference type="InterPro" id="IPR029471">
    <property type="entry name" value="HNH_5"/>
</dbReference>
<comment type="caution">
    <text evidence="2">The sequence shown here is derived from an EMBL/GenBank/DDBJ whole genome shotgun (WGS) entry which is preliminary data.</text>
</comment>
<organism evidence="2 3">
    <name type="scientific">Oleomonas cavernae</name>
    <dbReference type="NCBI Taxonomy" id="2320859"/>
    <lineage>
        <taxon>Bacteria</taxon>
        <taxon>Pseudomonadati</taxon>
        <taxon>Pseudomonadota</taxon>
        <taxon>Alphaproteobacteria</taxon>
        <taxon>Acetobacterales</taxon>
        <taxon>Acetobacteraceae</taxon>
        <taxon>Oleomonas</taxon>
    </lineage>
</organism>
<gene>
    <name evidence="2" type="ORF">D3874_27720</name>
</gene>
<dbReference type="CDD" id="cd00085">
    <property type="entry name" value="HNHc"/>
    <property type="match status" value="1"/>
</dbReference>
<dbReference type="InterPro" id="IPR052892">
    <property type="entry name" value="NA-targeting_endonuclease"/>
</dbReference>
<keyword evidence="3" id="KW-1185">Reference proteome</keyword>
<dbReference type="RefSeq" id="WP_119782910.1">
    <property type="nucleotide sequence ID" value="NZ_QYUK01000026.1"/>
</dbReference>
<dbReference type="OrthoDB" id="9802901at2"/>
<dbReference type="EMBL" id="QYUK01000026">
    <property type="protein sequence ID" value="RJF80111.1"/>
    <property type="molecule type" value="Genomic_DNA"/>
</dbReference>